<dbReference type="EMBL" id="JAEPRC010000241">
    <property type="protein sequence ID" value="KAG2203058.1"/>
    <property type="molecule type" value="Genomic_DNA"/>
</dbReference>
<feature type="repeat" description="PPR" evidence="2">
    <location>
        <begin position="675"/>
        <end position="709"/>
    </location>
</feature>
<dbReference type="NCBIfam" id="TIGR00756">
    <property type="entry name" value="PPR"/>
    <property type="match status" value="6"/>
</dbReference>
<organism evidence="4 5">
    <name type="scientific">Mucor plumbeus</name>
    <dbReference type="NCBI Taxonomy" id="97098"/>
    <lineage>
        <taxon>Eukaryota</taxon>
        <taxon>Fungi</taxon>
        <taxon>Fungi incertae sedis</taxon>
        <taxon>Mucoromycota</taxon>
        <taxon>Mucoromycotina</taxon>
        <taxon>Mucoromycetes</taxon>
        <taxon>Mucorales</taxon>
        <taxon>Mucorineae</taxon>
        <taxon>Mucoraceae</taxon>
        <taxon>Mucor</taxon>
    </lineage>
</organism>
<dbReference type="InterPro" id="IPR033443">
    <property type="entry name" value="PROP1-like_PPR_dom"/>
</dbReference>
<feature type="domain" description="PROP1-like PPR" evidence="3">
    <location>
        <begin position="581"/>
        <end position="722"/>
    </location>
</feature>
<dbReference type="OrthoDB" id="185373at2759"/>
<feature type="repeat" description="PPR" evidence="2">
    <location>
        <begin position="605"/>
        <end position="639"/>
    </location>
</feature>
<comment type="caution">
    <text evidence="4">The sequence shown here is derived from an EMBL/GenBank/DDBJ whole genome shotgun (WGS) entry which is preliminary data.</text>
</comment>
<dbReference type="InterPro" id="IPR011990">
    <property type="entry name" value="TPR-like_helical_dom_sf"/>
</dbReference>
<evidence type="ECO:0000313" key="5">
    <source>
        <dbReference type="Proteomes" id="UP000650833"/>
    </source>
</evidence>
<proteinExistence type="predicted"/>
<evidence type="ECO:0000313" key="4">
    <source>
        <dbReference type="EMBL" id="KAG2203058.1"/>
    </source>
</evidence>
<keyword evidence="5" id="KW-1185">Reference proteome</keyword>
<evidence type="ECO:0000256" key="1">
    <source>
        <dbReference type="ARBA" id="ARBA00022737"/>
    </source>
</evidence>
<dbReference type="GO" id="GO:0003729">
    <property type="term" value="F:mRNA binding"/>
    <property type="evidence" value="ECO:0007669"/>
    <property type="project" value="TreeGrafter"/>
</dbReference>
<dbReference type="Gene3D" id="1.25.40.10">
    <property type="entry name" value="Tetratricopeptide repeat domain"/>
    <property type="match status" value="6"/>
</dbReference>
<gene>
    <name evidence="4" type="ORF">INT46_009055</name>
</gene>
<dbReference type="InterPro" id="IPR002885">
    <property type="entry name" value="PPR_rpt"/>
</dbReference>
<dbReference type="PANTHER" id="PTHR47938">
    <property type="entry name" value="RESPIRATORY COMPLEX I CHAPERONE (CIA84), PUTATIVE (AFU_ORTHOLOGUE AFUA_2G06020)-RELATED"/>
    <property type="match status" value="1"/>
</dbReference>
<evidence type="ECO:0000259" key="3">
    <source>
        <dbReference type="Pfam" id="PF17177"/>
    </source>
</evidence>
<dbReference type="AlphaFoldDB" id="A0A8H7R2I6"/>
<protein>
    <recommendedName>
        <fullName evidence="3">PROP1-like PPR domain-containing protein</fullName>
    </recommendedName>
</protein>
<feature type="repeat" description="PPR" evidence="2">
    <location>
        <begin position="427"/>
        <end position="457"/>
    </location>
</feature>
<dbReference type="Pfam" id="PF01535">
    <property type="entry name" value="PPR"/>
    <property type="match status" value="2"/>
</dbReference>
<dbReference type="PROSITE" id="PS51375">
    <property type="entry name" value="PPR"/>
    <property type="match status" value="4"/>
</dbReference>
<name>A0A8H7R2I6_9FUNG</name>
<dbReference type="PANTHER" id="PTHR47938:SF35">
    <property type="entry name" value="PENTATRICOPEPTIDE REPEAT-CONTAINING PROTEIN 4, MITOCHONDRIAL-RELATED"/>
    <property type="match status" value="1"/>
</dbReference>
<dbReference type="SUPFAM" id="SSF81901">
    <property type="entry name" value="HCP-like"/>
    <property type="match status" value="1"/>
</dbReference>
<dbReference type="Pfam" id="PF13041">
    <property type="entry name" value="PPR_2"/>
    <property type="match status" value="1"/>
</dbReference>
<feature type="repeat" description="PPR" evidence="2">
    <location>
        <begin position="640"/>
        <end position="674"/>
    </location>
</feature>
<reference evidence="4" key="1">
    <citation type="submission" date="2020-12" db="EMBL/GenBank/DDBJ databases">
        <title>Metabolic potential, ecology and presence of endohyphal bacteria is reflected in genomic diversity of Mucoromycotina.</title>
        <authorList>
            <person name="Muszewska A."/>
            <person name="Okrasinska A."/>
            <person name="Steczkiewicz K."/>
            <person name="Drgas O."/>
            <person name="Orlowska M."/>
            <person name="Perlinska-Lenart U."/>
            <person name="Aleksandrzak-Piekarczyk T."/>
            <person name="Szatraj K."/>
            <person name="Zielenkiewicz U."/>
            <person name="Pilsyk S."/>
            <person name="Malc E."/>
            <person name="Mieczkowski P."/>
            <person name="Kruszewska J.S."/>
            <person name="Biernat P."/>
            <person name="Pawlowska J."/>
        </authorList>
    </citation>
    <scope>NUCLEOTIDE SEQUENCE</scope>
    <source>
        <strain evidence="4">CBS 226.32</strain>
    </source>
</reference>
<evidence type="ECO:0000256" key="2">
    <source>
        <dbReference type="PROSITE-ProRule" id="PRU00708"/>
    </source>
</evidence>
<accession>A0A8H7R2I6</accession>
<sequence>MLSSIVARSCKQSRICQCKTKSINATVWITETSTQLHIKRCLTTNRISQRHQHSKKLTFDITCVKHTGHIWTPRYLHFRALSTEAKPTEVETKNTDKNYDAILSVALDQSNVSIAQSLIDTALALLRKGNPELAWECYLDLTSRNNQKHISREQYKQLIKYFNHNRPNDEQGLEYVLTLVEDMKQLGYQVGRKEKLLVMRLLGLNGNLSAMEKVFEDLSKEQLLEITDPAAAQKPFNIMLTAYKEHAHKIGTKNIAEKSMQLYGEMLDRNIQPAEATTRLLIENIRLAGNSDGMVEDVWNWVWTKIGMNVGGKTKELEPSLYRGMVMYFASAGRAEYALEINDIMTKKKISRTVPTMTALIHKIGRAGNINKSMDLFNEMVIVEGLVPTVVTFNALIDIHAHKKPEPDIVGANRMYQTMKEVGLHPDNVTFSTLIDMFAKQGDLAGVKKVYKDMVEKHHFEPNPYVYSSLIECYIQLNDRDSALEILFLLKKQAAHRALSTREAYNLMFKGLIENNHITEGIDLLGVMIKNKMQLEARTFTPLLTYYARQGDTEGAHKVASMIAQANVKPNSHIYSGLLRSYAKAGDIEGAENIFNIYKQKYRPNVYVYNALLYVYTKRNEMDKVLETYKRMSKAYVPANEYTYGILMNFYSKRKELKAVEALMETMQSNNVTPSVTCWTILMQTYFECEKPDKGRRLIEHMIQAGLEPSDVTWGILISGCIRSNELEFAESILQETIERAKRSLTSPMLLSDSKLSSSRLYEKYIPKTVEDVLNKTHSPTKFKFTVSPYLFTPIIEAHGKNGNFNQAKTVFKTMCDLNISITIETYTTLMNVFKQENKFDAVDALWTALYMPSDKQTSVENVDPLLPKVPLPENIYNYTNLLTLDEDDEIGSTKVLTNQVTPFALSIYIDALIIQNRGDDIQTLWKQLTQEDYRFDEQNWNRYITSLIASDKLDEACTLAYQEFFESKSKNDVDDKAGTFKSARKRDDISISNDNQLHTRTCASFAEAFQITGAEHMGEPRLRSAVSARIKEYMHQKDKLENAHI</sequence>
<keyword evidence="1" id="KW-0677">Repeat</keyword>
<dbReference type="Pfam" id="PF17177">
    <property type="entry name" value="PPR_long"/>
    <property type="match status" value="1"/>
</dbReference>
<dbReference type="Proteomes" id="UP000650833">
    <property type="component" value="Unassembled WGS sequence"/>
</dbReference>